<evidence type="ECO:0000259" key="6">
    <source>
        <dbReference type="PROSITE" id="PS50404"/>
    </source>
</evidence>
<dbReference type="InterPro" id="IPR036249">
    <property type="entry name" value="Thioredoxin-like_sf"/>
</dbReference>
<dbReference type="Pfam" id="PF14497">
    <property type="entry name" value="GST_C_3"/>
    <property type="match status" value="1"/>
</dbReference>
<dbReference type="InterPro" id="IPR040079">
    <property type="entry name" value="Glutathione_S-Trfase"/>
</dbReference>
<dbReference type="Gene3D" id="3.40.30.10">
    <property type="entry name" value="Glutaredoxin"/>
    <property type="match status" value="1"/>
</dbReference>
<evidence type="ECO:0000259" key="7">
    <source>
        <dbReference type="PROSITE" id="PS50405"/>
    </source>
</evidence>
<dbReference type="InterPro" id="IPR004046">
    <property type="entry name" value="GST_C"/>
</dbReference>
<organism evidence="8">
    <name type="scientific">Ostrinia furnacalis</name>
    <name type="common">Asian corn borer</name>
    <dbReference type="NCBI Taxonomy" id="93504"/>
    <lineage>
        <taxon>Eukaryota</taxon>
        <taxon>Metazoa</taxon>
        <taxon>Ecdysozoa</taxon>
        <taxon>Arthropoda</taxon>
        <taxon>Hexapoda</taxon>
        <taxon>Insecta</taxon>
        <taxon>Pterygota</taxon>
        <taxon>Neoptera</taxon>
        <taxon>Endopterygota</taxon>
        <taxon>Lepidoptera</taxon>
        <taxon>Glossata</taxon>
        <taxon>Ditrysia</taxon>
        <taxon>Pyraloidea</taxon>
        <taxon>Crambidae</taxon>
        <taxon>Pyraustinae</taxon>
        <taxon>Ostrinia</taxon>
    </lineage>
</organism>
<dbReference type="InterPro" id="IPR004045">
    <property type="entry name" value="Glutathione_S-Trfase_N"/>
</dbReference>
<dbReference type="PROSITE" id="PS50404">
    <property type="entry name" value="GST_NTER"/>
    <property type="match status" value="1"/>
</dbReference>
<dbReference type="PROSITE" id="PS50405">
    <property type="entry name" value="GST_CTER"/>
    <property type="match status" value="1"/>
</dbReference>
<dbReference type="Gene3D" id="1.20.1050.10">
    <property type="match status" value="1"/>
</dbReference>
<evidence type="ECO:0000256" key="2">
    <source>
        <dbReference type="ARBA" id="ARBA00012452"/>
    </source>
</evidence>
<dbReference type="CDD" id="cd03192">
    <property type="entry name" value="GST_C_Sigma_like"/>
    <property type="match status" value="1"/>
</dbReference>
<reference evidence="8" key="1">
    <citation type="submission" date="2019-06" db="EMBL/GenBank/DDBJ databases">
        <title>Cloning of cDNAs encoding glutathione S-transferases in the antennae of Ostrinia furnacalis.</title>
        <authorList>
            <person name="Liu S."/>
        </authorList>
    </citation>
    <scope>NUCLEOTIDE SEQUENCE</scope>
    <source>
        <strain evidence="8">HF</strain>
    </source>
</reference>
<dbReference type="SFLD" id="SFLDG00363">
    <property type="entry name" value="AMPS_(cytGST):_Alpha-__Mu-__Pi"/>
    <property type="match status" value="1"/>
</dbReference>
<dbReference type="InterPro" id="IPR010987">
    <property type="entry name" value="Glutathione-S-Trfase_C-like"/>
</dbReference>
<feature type="domain" description="GST N-terminal" evidence="6">
    <location>
        <begin position="1"/>
        <end position="80"/>
    </location>
</feature>
<dbReference type="GO" id="GO:0004364">
    <property type="term" value="F:glutathione transferase activity"/>
    <property type="evidence" value="ECO:0007669"/>
    <property type="project" value="UniProtKB-EC"/>
</dbReference>
<protein>
    <recommendedName>
        <fullName evidence="2">glutathione transferase</fullName>
        <ecNumber evidence="2">2.5.1.18</ecNumber>
    </recommendedName>
</protein>
<dbReference type="InterPro" id="IPR050213">
    <property type="entry name" value="GST_superfamily"/>
</dbReference>
<accession>A0A6C0WAV0</accession>
<evidence type="ECO:0000256" key="3">
    <source>
        <dbReference type="ARBA" id="ARBA00022679"/>
    </source>
</evidence>
<sequence length="206" mass="23697">MSRKLSYFNVNGYTEAIRYMLHYGNVKFEDVRYDHSQWPIKEVKDSLPYGQLPIYEEDGRVLNQSIAIARYVASQTGLLPADLWEQAKLDAAVLNVYDLLKKFVAYYYESDPKKREDAKKTLEGDIVFFYSRFDKELKANGGHFGGKLSWADFILVGAVELLNLYMNDTLQTNYPAIAALVSEIHGYPGVKVYVSKREPYKPPQLE</sequence>
<comment type="catalytic activity">
    <reaction evidence="5">
        <text>RX + glutathione = an S-substituted glutathione + a halide anion + H(+)</text>
        <dbReference type="Rhea" id="RHEA:16437"/>
        <dbReference type="ChEBI" id="CHEBI:15378"/>
        <dbReference type="ChEBI" id="CHEBI:16042"/>
        <dbReference type="ChEBI" id="CHEBI:17792"/>
        <dbReference type="ChEBI" id="CHEBI:57925"/>
        <dbReference type="ChEBI" id="CHEBI:90779"/>
        <dbReference type="EC" id="2.5.1.18"/>
    </reaction>
</comment>
<evidence type="ECO:0000313" key="8">
    <source>
        <dbReference type="EMBL" id="QIC35750.1"/>
    </source>
</evidence>
<dbReference type="SUPFAM" id="SSF47616">
    <property type="entry name" value="GST C-terminal domain-like"/>
    <property type="match status" value="1"/>
</dbReference>
<evidence type="ECO:0000256" key="1">
    <source>
        <dbReference type="ARBA" id="ARBA00011738"/>
    </source>
</evidence>
<dbReference type="EMBL" id="MN122331">
    <property type="protein sequence ID" value="QIC35750.1"/>
    <property type="molecule type" value="mRNA"/>
</dbReference>
<comment type="similarity">
    <text evidence="4">Belongs to the GST superfamily. Sigma family.</text>
</comment>
<dbReference type="SFLD" id="SFLDS00019">
    <property type="entry name" value="Glutathione_Transferase_(cytos"/>
    <property type="match status" value="1"/>
</dbReference>
<dbReference type="SUPFAM" id="SSF52833">
    <property type="entry name" value="Thioredoxin-like"/>
    <property type="match status" value="1"/>
</dbReference>
<dbReference type="CDD" id="cd03039">
    <property type="entry name" value="GST_N_Sigma_like"/>
    <property type="match status" value="1"/>
</dbReference>
<dbReference type="EC" id="2.5.1.18" evidence="2"/>
<evidence type="ECO:0000256" key="5">
    <source>
        <dbReference type="ARBA" id="ARBA00047960"/>
    </source>
</evidence>
<name>A0A6C0WAV0_OSTFU</name>
<dbReference type="AlphaFoldDB" id="A0A6C0WAV0"/>
<proteinExistence type="evidence at transcript level"/>
<comment type="subunit">
    <text evidence="1">Homodimer.</text>
</comment>
<keyword evidence="3 8" id="KW-0808">Transferase</keyword>
<dbReference type="PANTHER" id="PTHR11571">
    <property type="entry name" value="GLUTATHIONE S-TRANSFERASE"/>
    <property type="match status" value="1"/>
</dbReference>
<feature type="domain" description="GST C-terminal" evidence="7">
    <location>
        <begin position="82"/>
        <end position="203"/>
    </location>
</feature>
<dbReference type="FunFam" id="1.20.1050.10:FF:000030">
    <property type="entry name" value="Glutathione S-transferase S1"/>
    <property type="match status" value="1"/>
</dbReference>
<dbReference type="Pfam" id="PF02798">
    <property type="entry name" value="GST_N"/>
    <property type="match status" value="1"/>
</dbReference>
<evidence type="ECO:0000256" key="4">
    <source>
        <dbReference type="ARBA" id="ARBA00038317"/>
    </source>
</evidence>
<dbReference type="InterPro" id="IPR036282">
    <property type="entry name" value="Glutathione-S-Trfase_C_sf"/>
</dbReference>
<dbReference type="GO" id="GO:0006749">
    <property type="term" value="P:glutathione metabolic process"/>
    <property type="evidence" value="ECO:0007669"/>
    <property type="project" value="TreeGrafter"/>
</dbReference>
<dbReference type="SFLD" id="SFLDG01205">
    <property type="entry name" value="AMPS.1"/>
    <property type="match status" value="1"/>
</dbReference>
<dbReference type="PANTHER" id="PTHR11571:SF224">
    <property type="entry name" value="HEMATOPOIETIC PROSTAGLANDIN D SYNTHASE"/>
    <property type="match status" value="1"/>
</dbReference>